<reference evidence="15" key="1">
    <citation type="journal article" date="2019" name="Int. J. Syst. Evol. Microbiol.">
        <title>The Global Catalogue of Microorganisms (GCM) 10K type strain sequencing project: providing services to taxonomists for standard genome sequencing and annotation.</title>
        <authorList>
            <consortium name="The Broad Institute Genomics Platform"/>
            <consortium name="The Broad Institute Genome Sequencing Center for Infectious Disease"/>
            <person name="Wu L."/>
            <person name="Ma J."/>
        </authorList>
    </citation>
    <scope>NUCLEOTIDE SEQUENCE [LARGE SCALE GENOMIC DNA]</scope>
    <source>
        <strain evidence="15">CCUG 55585</strain>
    </source>
</reference>
<evidence type="ECO:0000256" key="7">
    <source>
        <dbReference type="ARBA" id="ARBA00023186"/>
    </source>
</evidence>
<evidence type="ECO:0000256" key="4">
    <source>
        <dbReference type="ARBA" id="ARBA00022692"/>
    </source>
</evidence>
<evidence type="ECO:0000313" key="14">
    <source>
        <dbReference type="EMBL" id="MFD0726094.1"/>
    </source>
</evidence>
<keyword evidence="7" id="KW-0143">Chaperone</keyword>
<dbReference type="Gene3D" id="3.10.50.40">
    <property type="match status" value="1"/>
</dbReference>
<name>A0ABW2YHS2_9GAMM</name>
<evidence type="ECO:0000256" key="3">
    <source>
        <dbReference type="ARBA" id="ARBA00022519"/>
    </source>
</evidence>
<evidence type="ECO:0000256" key="2">
    <source>
        <dbReference type="ARBA" id="ARBA00022475"/>
    </source>
</evidence>
<evidence type="ECO:0000256" key="8">
    <source>
        <dbReference type="ARBA" id="ARBA00038408"/>
    </source>
</evidence>
<comment type="subcellular location">
    <subcellularLocation>
        <location evidence="1">Cell inner membrane</location>
        <topology evidence="1">Single-pass type II membrane protein</topology>
        <orientation evidence="1">Periplasmic side</orientation>
    </subcellularLocation>
</comment>
<evidence type="ECO:0000256" key="6">
    <source>
        <dbReference type="ARBA" id="ARBA00023136"/>
    </source>
</evidence>
<keyword evidence="11 14" id="KW-0413">Isomerase</keyword>
<dbReference type="InterPro" id="IPR052029">
    <property type="entry name" value="PpiD_chaperone"/>
</dbReference>
<dbReference type="SUPFAM" id="SSF109998">
    <property type="entry name" value="Triger factor/SurA peptide-binding domain-like"/>
    <property type="match status" value="1"/>
</dbReference>
<evidence type="ECO:0000259" key="13">
    <source>
        <dbReference type="PROSITE" id="PS50198"/>
    </source>
</evidence>
<evidence type="ECO:0000256" key="12">
    <source>
        <dbReference type="SAM" id="Phobius"/>
    </source>
</evidence>
<dbReference type="Pfam" id="PF13624">
    <property type="entry name" value="SurA_N_3"/>
    <property type="match status" value="2"/>
</dbReference>
<dbReference type="Proteomes" id="UP001597110">
    <property type="component" value="Unassembled WGS sequence"/>
</dbReference>
<dbReference type="PANTHER" id="PTHR47529">
    <property type="entry name" value="PEPTIDYL-PROLYL CIS-TRANS ISOMERASE D"/>
    <property type="match status" value="1"/>
</dbReference>
<keyword evidence="15" id="KW-1185">Reference proteome</keyword>
<protein>
    <recommendedName>
        <fullName evidence="9">Periplasmic chaperone PpiD</fullName>
    </recommendedName>
    <alternativeName>
        <fullName evidence="10">Periplasmic folding chaperone</fullName>
    </alternativeName>
</protein>
<accession>A0ABW2YHS2</accession>
<feature type="transmembrane region" description="Helical" evidence="12">
    <location>
        <begin position="12"/>
        <end position="30"/>
    </location>
</feature>
<gene>
    <name evidence="14" type="ORF">ACFQ0E_10875</name>
</gene>
<evidence type="ECO:0000256" key="10">
    <source>
        <dbReference type="ARBA" id="ARBA00042775"/>
    </source>
</evidence>
<keyword evidence="4 12" id="KW-0812">Transmembrane</keyword>
<dbReference type="InterPro" id="IPR000297">
    <property type="entry name" value="PPIase_PpiC"/>
</dbReference>
<dbReference type="EMBL" id="JBHTIF010000001">
    <property type="protein sequence ID" value="MFD0726094.1"/>
    <property type="molecule type" value="Genomic_DNA"/>
</dbReference>
<dbReference type="InterPro" id="IPR023058">
    <property type="entry name" value="PPIase_PpiC_CS"/>
</dbReference>
<dbReference type="PANTHER" id="PTHR47529:SF1">
    <property type="entry name" value="PERIPLASMIC CHAPERONE PPID"/>
    <property type="match status" value="1"/>
</dbReference>
<evidence type="ECO:0000256" key="1">
    <source>
        <dbReference type="ARBA" id="ARBA00004382"/>
    </source>
</evidence>
<keyword evidence="2" id="KW-1003">Cell membrane</keyword>
<feature type="domain" description="PpiC" evidence="13">
    <location>
        <begin position="287"/>
        <end position="391"/>
    </location>
</feature>
<dbReference type="InterPro" id="IPR027304">
    <property type="entry name" value="Trigger_fact/SurA_dom_sf"/>
</dbReference>
<evidence type="ECO:0000256" key="9">
    <source>
        <dbReference type="ARBA" id="ARBA00040743"/>
    </source>
</evidence>
<dbReference type="RefSeq" id="WP_386823655.1">
    <property type="nucleotide sequence ID" value="NZ_JBHTIF010000001.1"/>
</dbReference>
<dbReference type="PROSITE" id="PS50198">
    <property type="entry name" value="PPIC_PPIASE_2"/>
    <property type="match status" value="1"/>
</dbReference>
<organism evidence="14 15">
    <name type="scientific">Lysobacter brunescens</name>
    <dbReference type="NCBI Taxonomy" id="262323"/>
    <lineage>
        <taxon>Bacteria</taxon>
        <taxon>Pseudomonadati</taxon>
        <taxon>Pseudomonadota</taxon>
        <taxon>Gammaproteobacteria</taxon>
        <taxon>Lysobacterales</taxon>
        <taxon>Lysobacteraceae</taxon>
        <taxon>Lysobacter</taxon>
    </lineage>
</organism>
<dbReference type="GO" id="GO:0016853">
    <property type="term" value="F:isomerase activity"/>
    <property type="evidence" value="ECO:0007669"/>
    <property type="project" value="UniProtKB-KW"/>
</dbReference>
<evidence type="ECO:0000256" key="5">
    <source>
        <dbReference type="ARBA" id="ARBA00022989"/>
    </source>
</evidence>
<evidence type="ECO:0000313" key="15">
    <source>
        <dbReference type="Proteomes" id="UP001597110"/>
    </source>
</evidence>
<evidence type="ECO:0000256" key="11">
    <source>
        <dbReference type="PROSITE-ProRule" id="PRU00278"/>
    </source>
</evidence>
<proteinExistence type="inferred from homology"/>
<comment type="similarity">
    <text evidence="8">Belongs to the PpiD chaperone family.</text>
</comment>
<keyword evidence="11" id="KW-0697">Rotamase</keyword>
<comment type="caution">
    <text evidence="14">The sequence shown here is derived from an EMBL/GenBank/DDBJ whole genome shotgun (WGS) entry which is preliminary data.</text>
</comment>
<dbReference type="Pfam" id="PF13616">
    <property type="entry name" value="Rotamase_3"/>
    <property type="match status" value="1"/>
</dbReference>
<dbReference type="Gene3D" id="1.10.4030.10">
    <property type="entry name" value="Porin chaperone SurA, peptide-binding domain"/>
    <property type="match status" value="1"/>
</dbReference>
<dbReference type="SUPFAM" id="SSF54534">
    <property type="entry name" value="FKBP-like"/>
    <property type="match status" value="1"/>
</dbReference>
<keyword evidence="3" id="KW-0997">Cell inner membrane</keyword>
<keyword evidence="6 12" id="KW-0472">Membrane</keyword>
<dbReference type="PROSITE" id="PS01096">
    <property type="entry name" value="PPIC_PPIASE_1"/>
    <property type="match status" value="1"/>
</dbReference>
<sequence>MLQALRDKSSGWIATVILGLLTIPFAFFGMEQYLFQRTETFAAKIETPPAWWSDAPDWWVVRKAFWSKDEITADQFRSAFEDERQRRRQQDGENFDAREFESIDNKRKILEQLVDQRVMRLASERDGFVVGNAQVIDAIQSIPAFQVDGKFSEQRYRLALASLAPPKTPTQFDQEVRDSLKQSFVASRLQESAFVTPSEGQRLLRMLNEKRDVSYVALPAPTPDTAPVTPAEIASWYKTHPNDFRAPEMVTLEYVEINAATLPPPVAPDERALQARYEQEKARFVEPEQRLTAHILVKVDAGADAAAQKAAEAKARDLLAKAKAPGADFAALARQNSDDAGSKDGGGDLGWVAKNGQMVKPFEDAVFTTAPGTISGPVKSEFGWHIIQVRELKAGREMPFEQARPELERMLVETDRERAYNDLTGALVDQALKTPSSMKQVADVAKLQVQRVGPISRNQAQGVLANQAVLRAAFSEDAKTRRNVSDPIEVAPNHSVMIRVVDHTPERVRPLAELGPQIVAAVRADRTRKAAEAQAEAIVARLKKGETLAAVAGEKQLTVETAAAVQRGAPSPDPAVSEAYFQVDAPAAGKVSPGKAQLPNGQMVVFEVTKVIAGQDSDMPAEIRAAFLGQLAPRLGDQDALSVSKDQRKRMKVTIAEDRL</sequence>
<dbReference type="InterPro" id="IPR046357">
    <property type="entry name" value="PPIase_dom_sf"/>
</dbReference>
<keyword evidence="5 12" id="KW-1133">Transmembrane helix</keyword>